<dbReference type="AlphaFoldDB" id="A0A8S3ZU72"/>
<protein>
    <recommendedName>
        <fullName evidence="5">Death domain-containing protein</fullName>
    </recommendedName>
</protein>
<reference evidence="3" key="1">
    <citation type="submission" date="2021-04" db="EMBL/GenBank/DDBJ databases">
        <authorList>
            <consortium name="Molecular Ecology Group"/>
        </authorList>
    </citation>
    <scope>NUCLEOTIDE SEQUENCE</scope>
</reference>
<organism evidence="3 4">
    <name type="scientific">Candidula unifasciata</name>
    <dbReference type="NCBI Taxonomy" id="100452"/>
    <lineage>
        <taxon>Eukaryota</taxon>
        <taxon>Metazoa</taxon>
        <taxon>Spiralia</taxon>
        <taxon>Lophotrochozoa</taxon>
        <taxon>Mollusca</taxon>
        <taxon>Gastropoda</taxon>
        <taxon>Heterobranchia</taxon>
        <taxon>Euthyneura</taxon>
        <taxon>Panpulmonata</taxon>
        <taxon>Eupulmonata</taxon>
        <taxon>Stylommatophora</taxon>
        <taxon>Helicina</taxon>
        <taxon>Helicoidea</taxon>
        <taxon>Geomitridae</taxon>
        <taxon>Candidula</taxon>
    </lineage>
</organism>
<keyword evidence="4" id="KW-1185">Reference proteome</keyword>
<dbReference type="InterPro" id="IPR011029">
    <property type="entry name" value="DEATH-like_dom_sf"/>
</dbReference>
<dbReference type="Proteomes" id="UP000678393">
    <property type="component" value="Unassembled WGS sequence"/>
</dbReference>
<proteinExistence type="predicted"/>
<name>A0A8S3ZU72_9EUPU</name>
<evidence type="ECO:0000256" key="1">
    <source>
        <dbReference type="SAM" id="Coils"/>
    </source>
</evidence>
<sequence length="344" mass="38554">MSARRPRSKGKRQDSEKKVVKQEETEDPVITELKATNESLKSQNEALQETVNHYHNKLHAVIQHILNNNLDNYEPAADTSLINIPESDVTRLITSLNIAATSMFQLYQGRLEHLQEQLAQLNSELVKVLALKVNTERGLHNMQKLGTVDDLKVAAKRLWYNNYSTHLCVPPDLPSQETAAFTQLPKSAVVSRPASAAVGQGQALETVQEAIPAMYLSVLNPKTRSITITPGDVEEPMQPPEQKMAGETHIFHMHVGLRSLVIRELSQQKGNANDWRLMATRVGIPESLVQQWIKMRAPNAMALVMRVWGDSSGATVRMLHRHLVSPQMKAAILAKRISDFYQVD</sequence>
<dbReference type="EMBL" id="CAJHNH020004580">
    <property type="protein sequence ID" value="CAG5131322.1"/>
    <property type="molecule type" value="Genomic_DNA"/>
</dbReference>
<accession>A0A8S3ZU72</accession>
<dbReference type="OrthoDB" id="6285815at2759"/>
<feature type="coiled-coil region" evidence="1">
    <location>
        <begin position="30"/>
        <end position="57"/>
    </location>
</feature>
<feature type="compositionally biased region" description="Basic residues" evidence="2">
    <location>
        <begin position="1"/>
        <end position="10"/>
    </location>
</feature>
<feature type="coiled-coil region" evidence="1">
    <location>
        <begin position="104"/>
        <end position="131"/>
    </location>
</feature>
<keyword evidence="1" id="KW-0175">Coiled coil</keyword>
<evidence type="ECO:0008006" key="5">
    <source>
        <dbReference type="Google" id="ProtNLM"/>
    </source>
</evidence>
<comment type="caution">
    <text evidence="3">The sequence shown here is derived from an EMBL/GenBank/DDBJ whole genome shotgun (WGS) entry which is preliminary data.</text>
</comment>
<dbReference type="Gene3D" id="1.10.533.10">
    <property type="entry name" value="Death Domain, Fas"/>
    <property type="match status" value="1"/>
</dbReference>
<feature type="region of interest" description="Disordered" evidence="2">
    <location>
        <begin position="1"/>
        <end position="28"/>
    </location>
</feature>
<evidence type="ECO:0000256" key="2">
    <source>
        <dbReference type="SAM" id="MobiDB-lite"/>
    </source>
</evidence>
<evidence type="ECO:0000313" key="3">
    <source>
        <dbReference type="EMBL" id="CAG5131322.1"/>
    </source>
</evidence>
<feature type="compositionally biased region" description="Basic and acidic residues" evidence="2">
    <location>
        <begin position="11"/>
        <end position="23"/>
    </location>
</feature>
<evidence type="ECO:0000313" key="4">
    <source>
        <dbReference type="Proteomes" id="UP000678393"/>
    </source>
</evidence>
<gene>
    <name evidence="3" type="ORF">CUNI_LOCUS16880</name>
</gene>